<dbReference type="Pfam" id="PF07714">
    <property type="entry name" value="PK_Tyr_Ser-Thr"/>
    <property type="match status" value="1"/>
</dbReference>
<evidence type="ECO:0000259" key="24">
    <source>
        <dbReference type="PROSITE" id="PS50927"/>
    </source>
</evidence>
<dbReference type="Gene3D" id="2.90.10.30">
    <property type="match status" value="1"/>
</dbReference>
<dbReference type="EC" id="2.7.11.1" evidence="2"/>
<dbReference type="Gene3D" id="2.90.10.10">
    <property type="entry name" value="Bulb-type lectin domain"/>
    <property type="match status" value="1"/>
</dbReference>
<dbReference type="CDD" id="cd14066">
    <property type="entry name" value="STKc_IRAK"/>
    <property type="match status" value="1"/>
</dbReference>
<dbReference type="PANTHER" id="PTHR47976:SF66">
    <property type="entry name" value="G-TYPE LECTIN S-RECEPTOR-LIKE SERINE_THREONINE-PROTEIN KINASE SD2-5"/>
    <property type="match status" value="1"/>
</dbReference>
<dbReference type="Pfam" id="PF00069">
    <property type="entry name" value="Pkinase"/>
    <property type="match status" value="1"/>
</dbReference>
<evidence type="ECO:0000256" key="20">
    <source>
        <dbReference type="PROSITE-ProRule" id="PRU10141"/>
    </source>
</evidence>
<keyword evidence="5" id="KW-0597">Phosphoprotein</keyword>
<dbReference type="SMART" id="SM00108">
    <property type="entry name" value="B_lectin"/>
    <property type="match status" value="2"/>
</dbReference>
<gene>
    <name evidence="26" type="ORF">RHSIM_Rhsim04G0076200</name>
</gene>
<evidence type="ECO:0000256" key="12">
    <source>
        <dbReference type="ARBA" id="ARBA00022840"/>
    </source>
</evidence>
<reference evidence="26" key="1">
    <citation type="submission" date="2019-11" db="EMBL/GenBank/DDBJ databases">
        <authorList>
            <person name="Liu Y."/>
            <person name="Hou J."/>
            <person name="Li T.-Q."/>
            <person name="Guan C.-H."/>
            <person name="Wu X."/>
            <person name="Wu H.-Z."/>
            <person name="Ling F."/>
            <person name="Zhang R."/>
            <person name="Shi X.-G."/>
            <person name="Ren J.-P."/>
            <person name="Chen E.-F."/>
            <person name="Sun J.-M."/>
        </authorList>
    </citation>
    <scope>NUCLEOTIDE SEQUENCE</scope>
    <source>
        <strain evidence="26">Adult_tree_wgs_1</strain>
        <tissue evidence="26">Leaves</tissue>
    </source>
</reference>
<dbReference type="InterPro" id="IPR003609">
    <property type="entry name" value="Pan_app"/>
</dbReference>
<feature type="domain" description="Apple" evidence="25">
    <location>
        <begin position="1130"/>
        <end position="1215"/>
    </location>
</feature>
<dbReference type="InterPro" id="IPR036426">
    <property type="entry name" value="Bulb-type_lectin_dom_sf"/>
</dbReference>
<keyword evidence="27" id="KW-1185">Reference proteome</keyword>
<organism evidence="26 27">
    <name type="scientific">Rhododendron simsii</name>
    <name type="common">Sims's rhododendron</name>
    <dbReference type="NCBI Taxonomy" id="118357"/>
    <lineage>
        <taxon>Eukaryota</taxon>
        <taxon>Viridiplantae</taxon>
        <taxon>Streptophyta</taxon>
        <taxon>Embryophyta</taxon>
        <taxon>Tracheophyta</taxon>
        <taxon>Spermatophyta</taxon>
        <taxon>Magnoliopsida</taxon>
        <taxon>eudicotyledons</taxon>
        <taxon>Gunneridae</taxon>
        <taxon>Pentapetalae</taxon>
        <taxon>asterids</taxon>
        <taxon>Ericales</taxon>
        <taxon>Ericaceae</taxon>
        <taxon>Ericoideae</taxon>
        <taxon>Rhodoreae</taxon>
        <taxon>Rhododendron</taxon>
    </lineage>
</organism>
<evidence type="ECO:0000256" key="13">
    <source>
        <dbReference type="ARBA" id="ARBA00022989"/>
    </source>
</evidence>
<dbReference type="FunFam" id="3.30.200.20:FF:000178">
    <property type="entry name" value="serine/threonine-protein kinase PBS1-like"/>
    <property type="match status" value="2"/>
</dbReference>
<keyword evidence="11" id="KW-0418">Kinase</keyword>
<name>A0A834H3J3_RHOSS</name>
<evidence type="ECO:0000256" key="16">
    <source>
        <dbReference type="ARBA" id="ARBA00023170"/>
    </source>
</evidence>
<evidence type="ECO:0000313" key="26">
    <source>
        <dbReference type="EMBL" id="KAF7145592.1"/>
    </source>
</evidence>
<evidence type="ECO:0000256" key="8">
    <source>
        <dbReference type="ARBA" id="ARBA00022729"/>
    </source>
</evidence>
<dbReference type="Gene3D" id="3.30.200.20">
    <property type="entry name" value="Phosphorylase Kinase, domain 1"/>
    <property type="match status" value="2"/>
</dbReference>
<feature type="transmembrane region" description="Helical" evidence="22">
    <location>
        <begin position="435"/>
        <end position="459"/>
    </location>
</feature>
<dbReference type="GO" id="GO:0004674">
    <property type="term" value="F:protein serine/threonine kinase activity"/>
    <property type="evidence" value="ECO:0007669"/>
    <property type="project" value="UniProtKB-KW"/>
</dbReference>
<keyword evidence="9" id="KW-0430">Lectin</keyword>
<evidence type="ECO:0000256" key="19">
    <source>
        <dbReference type="ARBA" id="ARBA00048679"/>
    </source>
</evidence>
<keyword evidence="3" id="KW-0723">Serine/threonine-protein kinase</keyword>
<keyword evidence="12 20" id="KW-0067">ATP-binding</keyword>
<feature type="domain" description="Bulb-type lectin" evidence="24">
    <location>
        <begin position="826"/>
        <end position="943"/>
    </location>
</feature>
<dbReference type="InterPro" id="IPR017441">
    <property type="entry name" value="Protein_kinase_ATP_BS"/>
</dbReference>
<dbReference type="InterPro" id="IPR051343">
    <property type="entry name" value="G-type_lectin_kinases/EP1-like"/>
</dbReference>
<dbReference type="GO" id="GO:0005524">
    <property type="term" value="F:ATP binding"/>
    <property type="evidence" value="ECO:0007669"/>
    <property type="project" value="UniProtKB-UniRule"/>
</dbReference>
<evidence type="ECO:0000256" key="3">
    <source>
        <dbReference type="ARBA" id="ARBA00022527"/>
    </source>
</evidence>
<keyword evidence="16" id="KW-0675">Receptor</keyword>
<keyword evidence="13 22" id="KW-1133">Transmembrane helix</keyword>
<dbReference type="GO" id="GO:0016020">
    <property type="term" value="C:membrane"/>
    <property type="evidence" value="ECO:0007669"/>
    <property type="project" value="UniProtKB-SubCell"/>
</dbReference>
<dbReference type="CDD" id="cd00028">
    <property type="entry name" value="B_lectin"/>
    <property type="match status" value="1"/>
</dbReference>
<dbReference type="EMBL" id="WJXA01000004">
    <property type="protein sequence ID" value="KAF7145592.1"/>
    <property type="molecule type" value="Genomic_DNA"/>
</dbReference>
<dbReference type="PROSITE" id="PS50948">
    <property type="entry name" value="PAN"/>
    <property type="match status" value="1"/>
</dbReference>
<keyword evidence="7 22" id="KW-0812">Transmembrane</keyword>
<feature type="region of interest" description="Disordered" evidence="21">
    <location>
        <begin position="1608"/>
        <end position="1627"/>
    </location>
</feature>
<dbReference type="OrthoDB" id="4062651at2759"/>
<evidence type="ECO:0000256" key="10">
    <source>
        <dbReference type="ARBA" id="ARBA00022741"/>
    </source>
</evidence>
<dbReference type="FunFam" id="1.10.510.10:FF:000248">
    <property type="entry name" value="S-receptor-like kinase 5"/>
    <property type="match status" value="1"/>
</dbReference>
<evidence type="ECO:0000313" key="27">
    <source>
        <dbReference type="Proteomes" id="UP000626092"/>
    </source>
</evidence>
<protein>
    <recommendedName>
        <fullName evidence="2">non-specific serine/threonine protein kinase</fullName>
        <ecNumber evidence="2">2.7.11.1</ecNumber>
    </recommendedName>
</protein>
<proteinExistence type="predicted"/>
<evidence type="ECO:0000256" key="14">
    <source>
        <dbReference type="ARBA" id="ARBA00023136"/>
    </source>
</evidence>
<comment type="subcellular location">
    <subcellularLocation>
        <location evidence="1">Membrane</location>
        <topology evidence="1">Single-pass type I membrane protein</topology>
    </subcellularLocation>
</comment>
<comment type="caution">
    <text evidence="26">The sequence shown here is derived from an EMBL/GenBank/DDBJ whole genome shotgun (WGS) entry which is preliminary data.</text>
</comment>
<dbReference type="SUPFAM" id="SSF51110">
    <property type="entry name" value="alpha-D-mannose-specific plant lectins"/>
    <property type="match status" value="2"/>
</dbReference>
<keyword evidence="4" id="KW-0245">EGF-like domain</keyword>
<dbReference type="SMART" id="SM00220">
    <property type="entry name" value="S_TKc"/>
    <property type="match status" value="1"/>
</dbReference>
<feature type="binding site" evidence="20">
    <location>
        <position position="1335"/>
    </location>
    <ligand>
        <name>ATP</name>
        <dbReference type="ChEBI" id="CHEBI:30616"/>
    </ligand>
</feature>
<evidence type="ECO:0000256" key="6">
    <source>
        <dbReference type="ARBA" id="ARBA00022679"/>
    </source>
</evidence>
<sequence length="1627" mass="180555">METTLCRVQHGTPIDNAVDRSVTIDYYYGVILSSRNIHCGFTCTESCNNANFFSVFLFGVGEYGMVWSANRDHPLKENATIAMTKDGDQVLRDSRDSGGTKVWSTDTSGKSVMGMSIFFLWYIGNSTGMNITEVGNLVLFDNTGGIVWQSFDNPTNSLVGGPRLHEGQRLITNSRKTNWSHGLYYATLTCATGFASYNTTNQGQAQMYYQLMPDQSIRSSDMSSNYAELQHDGFLQNSGIASYIYNGGFPASPFVDMVTYGYDLGKSQHPRWCGKYGVCRQGECSCPIGIDGVPCFNPTEFQLPARVRSSPDQHDLIEVRNITCFNVIDPGAASKVNLAIRARFQGLRRRLSSADRRMLGHSSERDLRGMNRLLRFIGQCKQAYLQNCSCEAAIFRYNNNVSDGYCNIPVEVLSVTEGPIPNYNLIKVQRNQRKLVAIIAGSSFGAFVVLFAVIISLLVMMQRNNQDTGEDDMNLIPGMPTRFSYEHLRIATDDFRVKLGGGGFGTVFKGKLGDGTEVAVKHVDKRSQGMKEFLAEVSIGSLHHFNLVRLIGCCAEKAGRLLVYEYMSNRSLDNWIYRGSKRPGYIAPEWRQLSITVKVDTYSFGIVLLEIVSGRKNYDRTQSGSSSHLLRVLHEKTEEDRLIDIVENMDEDMQHHREEMVGLIKIRAWCLQDDHRRQPSMSTLIKALEGVTEVEQNITYRFTHALTSSSVVIDNVSAAPQASGVNGGLAGIDKSSEDKSLFNESMPGGVFEKFKSNCGEKYTLLKPFPVGQDPQYICFTVTMDSSIFLFILPYFFACTLAATSPTIRLNSGEPTSWLNDNSIDMNVNSTDGSKVRAILSRTRSLGFVSGFYCTGNCTSYYFGITVVGGGNPAMVWSANPGNPVSENANLTLTRGNLVLRNPDGSLVWSTRMAGISVAGMNLTELGNLVLFNETGAVVWQSFDHPTDTLLAGQRLYDDQGLVSGSGLYYANLTTSGLAAYTLVGNESQMYYRLEPQPETTDQSSQRGRCRLITKTEVNTSNYAELKTGGFLVNMGTSQEPLGSNRSKLPLDSSIEYVRLHDDGRLKLYRHEPATGSNEIVDIVTKDLGVCQHPRQCGDFGVCNEGKCGCPERVDGFQLINERCSRTTQFCQAPFVQGKLVEIQNVSYFNLIDPTAAASNITDLESCQKACLNNCTCGAAFYRYDIDSNGLCYMPSEVLSIRKGEIPNYNFTSRAFIKVEIPANGPAGAPDGGRPPEPRNRKPNSNRNSLIAIIAGSGSAVLVIFCLLILIFWKKFSNTITEDVEEYIRQVPGMPVMFTHEELRVATRDFKERLGGGGFGSVFKGVLPDGTEIAVKRLYKMGHAVREFLAEVETIGSIHHFNLVRLVGFSADKSCLLVYEYLSNGSLDQWIFHRGQNPCLDWETRKKITHQIAKGLAYLHEECRQRIIHLDIKPQNILLDANFNAKISDFGLSKLVDRDNSQVLITLRGTPGYIAPECGHSNITIKVDIYSFGIVLLEIVTGRRNLDGTRSESSKHLLSLMQKKAREDQLLDIVEDLNEEMPENREEMLRMIRIAAWCLQNDPTKRPLMSTVVKVLEGVMEVDPSISYNFTHAMGSAVAHGHASDNFTHANNGHLSATQQASVLSNPR</sequence>
<evidence type="ECO:0000259" key="23">
    <source>
        <dbReference type="PROSITE" id="PS50011"/>
    </source>
</evidence>
<feature type="transmembrane region" description="Helical" evidence="22">
    <location>
        <begin position="776"/>
        <end position="796"/>
    </location>
</feature>
<evidence type="ECO:0000256" key="21">
    <source>
        <dbReference type="SAM" id="MobiDB-lite"/>
    </source>
</evidence>
<feature type="domain" description="Bulb-type lectin" evidence="24">
    <location>
        <begin position="15"/>
        <end position="152"/>
    </location>
</feature>
<dbReference type="FunFam" id="2.90.10.10:FF:000039">
    <property type="entry name" value="G-type lectin S-receptor-like serine/threonine-protein kinase SD2-5"/>
    <property type="match status" value="1"/>
</dbReference>
<comment type="catalytic activity">
    <reaction evidence="18">
        <text>L-threonyl-[protein] + ATP = O-phospho-L-threonyl-[protein] + ADP + H(+)</text>
        <dbReference type="Rhea" id="RHEA:46608"/>
        <dbReference type="Rhea" id="RHEA-COMP:11060"/>
        <dbReference type="Rhea" id="RHEA-COMP:11605"/>
        <dbReference type="ChEBI" id="CHEBI:15378"/>
        <dbReference type="ChEBI" id="CHEBI:30013"/>
        <dbReference type="ChEBI" id="CHEBI:30616"/>
        <dbReference type="ChEBI" id="CHEBI:61977"/>
        <dbReference type="ChEBI" id="CHEBI:456216"/>
        <dbReference type="EC" id="2.7.11.1"/>
    </reaction>
</comment>
<keyword evidence="10 20" id="KW-0547">Nucleotide-binding</keyword>
<keyword evidence="15" id="KW-1015">Disulfide bond</keyword>
<feature type="binding site" evidence="20">
    <location>
        <position position="521"/>
    </location>
    <ligand>
        <name>ATP</name>
        <dbReference type="ChEBI" id="CHEBI:30616"/>
    </ligand>
</feature>
<evidence type="ECO:0000256" key="1">
    <source>
        <dbReference type="ARBA" id="ARBA00004479"/>
    </source>
</evidence>
<dbReference type="PROSITE" id="PS50927">
    <property type="entry name" value="BULB_LECTIN"/>
    <property type="match status" value="2"/>
</dbReference>
<keyword evidence="17" id="KW-0325">Glycoprotein</keyword>
<dbReference type="Proteomes" id="UP000626092">
    <property type="component" value="Unassembled WGS sequence"/>
</dbReference>
<dbReference type="InterPro" id="IPR001480">
    <property type="entry name" value="Bulb-type_lectin_dom"/>
</dbReference>
<keyword evidence="8" id="KW-0732">Signal</keyword>
<dbReference type="InterPro" id="IPR011009">
    <property type="entry name" value="Kinase-like_dom_sf"/>
</dbReference>
<keyword evidence="14 22" id="KW-0472">Membrane</keyword>
<evidence type="ECO:0000256" key="17">
    <source>
        <dbReference type="ARBA" id="ARBA00023180"/>
    </source>
</evidence>
<evidence type="ECO:0000256" key="22">
    <source>
        <dbReference type="SAM" id="Phobius"/>
    </source>
</evidence>
<feature type="domain" description="Protein kinase" evidence="23">
    <location>
        <begin position="493"/>
        <end position="818"/>
    </location>
</feature>
<evidence type="ECO:0000256" key="5">
    <source>
        <dbReference type="ARBA" id="ARBA00022553"/>
    </source>
</evidence>
<dbReference type="PANTHER" id="PTHR47976">
    <property type="entry name" value="G-TYPE LECTIN S-RECEPTOR-LIKE SERINE/THREONINE-PROTEIN KINASE SD2-5"/>
    <property type="match status" value="1"/>
</dbReference>
<evidence type="ECO:0000259" key="25">
    <source>
        <dbReference type="PROSITE" id="PS50948"/>
    </source>
</evidence>
<accession>A0A834H3J3</accession>
<evidence type="ECO:0000256" key="18">
    <source>
        <dbReference type="ARBA" id="ARBA00047899"/>
    </source>
</evidence>
<evidence type="ECO:0000256" key="15">
    <source>
        <dbReference type="ARBA" id="ARBA00023157"/>
    </source>
</evidence>
<dbReference type="GO" id="GO:0030246">
    <property type="term" value="F:carbohydrate binding"/>
    <property type="evidence" value="ECO:0007669"/>
    <property type="project" value="UniProtKB-KW"/>
</dbReference>
<dbReference type="PROSITE" id="PS00108">
    <property type="entry name" value="PROTEIN_KINASE_ST"/>
    <property type="match status" value="1"/>
</dbReference>
<evidence type="ECO:0000256" key="4">
    <source>
        <dbReference type="ARBA" id="ARBA00022536"/>
    </source>
</evidence>
<keyword evidence="6" id="KW-0808">Transferase</keyword>
<feature type="transmembrane region" description="Helical" evidence="22">
    <location>
        <begin position="1249"/>
        <end position="1272"/>
    </location>
</feature>
<evidence type="ECO:0000256" key="2">
    <source>
        <dbReference type="ARBA" id="ARBA00012513"/>
    </source>
</evidence>
<dbReference type="InterPro" id="IPR001245">
    <property type="entry name" value="Ser-Thr/Tyr_kinase_cat_dom"/>
</dbReference>
<comment type="catalytic activity">
    <reaction evidence="19">
        <text>L-seryl-[protein] + ATP = O-phospho-L-seryl-[protein] + ADP + H(+)</text>
        <dbReference type="Rhea" id="RHEA:17989"/>
        <dbReference type="Rhea" id="RHEA-COMP:9863"/>
        <dbReference type="Rhea" id="RHEA-COMP:11604"/>
        <dbReference type="ChEBI" id="CHEBI:15378"/>
        <dbReference type="ChEBI" id="CHEBI:29999"/>
        <dbReference type="ChEBI" id="CHEBI:30616"/>
        <dbReference type="ChEBI" id="CHEBI:83421"/>
        <dbReference type="ChEBI" id="CHEBI:456216"/>
        <dbReference type="EC" id="2.7.11.1"/>
    </reaction>
</comment>
<dbReference type="Pfam" id="PF01453">
    <property type="entry name" value="B_lectin"/>
    <property type="match status" value="2"/>
</dbReference>
<evidence type="ECO:0000256" key="11">
    <source>
        <dbReference type="ARBA" id="ARBA00022777"/>
    </source>
</evidence>
<dbReference type="FunFam" id="2.90.10.30:FF:000003">
    <property type="entry name" value="Os04g0303100 protein"/>
    <property type="match status" value="2"/>
</dbReference>
<dbReference type="InterPro" id="IPR000719">
    <property type="entry name" value="Prot_kinase_dom"/>
</dbReference>
<dbReference type="SUPFAM" id="SSF56112">
    <property type="entry name" value="Protein kinase-like (PK-like)"/>
    <property type="match status" value="2"/>
</dbReference>
<feature type="domain" description="Protein kinase" evidence="23">
    <location>
        <begin position="1307"/>
        <end position="1585"/>
    </location>
</feature>
<dbReference type="PROSITE" id="PS50011">
    <property type="entry name" value="PROTEIN_KINASE_DOM"/>
    <property type="match status" value="2"/>
</dbReference>
<evidence type="ECO:0000256" key="7">
    <source>
        <dbReference type="ARBA" id="ARBA00022692"/>
    </source>
</evidence>
<evidence type="ECO:0000256" key="9">
    <source>
        <dbReference type="ARBA" id="ARBA00022734"/>
    </source>
</evidence>
<dbReference type="InterPro" id="IPR008271">
    <property type="entry name" value="Ser/Thr_kinase_AS"/>
</dbReference>
<dbReference type="PROSITE" id="PS00107">
    <property type="entry name" value="PROTEIN_KINASE_ATP"/>
    <property type="match status" value="2"/>
</dbReference>
<dbReference type="Gene3D" id="1.10.510.10">
    <property type="entry name" value="Transferase(Phosphotransferase) domain 1"/>
    <property type="match status" value="2"/>
</dbReference>